<dbReference type="Proteomes" id="UP000070195">
    <property type="component" value="Unassembled WGS sequence"/>
</dbReference>
<evidence type="ECO:0008006" key="3">
    <source>
        <dbReference type="Google" id="ProtNLM"/>
    </source>
</evidence>
<sequence length="479" mass="54524">MTFSKLQVDRGENVTVSIDVSNLGEVKSSHKVKLTIDDEVENVKTVTLGGEENTTLSFVFRRENSGLHSVDIGKLHRNIRVKITPGELWIQRLMEFVSEVRGLEFEGSVGASIIPQRYLRSIYGLTREEKLRMETEEKTKTLRAFGLLEKDVSVVDVRENWIQGVLGIYYFGTNQIYLVEGTEAENRVIVHELTHALQDQHFGLSSLGRFKRKNENNDDLPLAVDALLEGGARYIEYRYMAGENGFGALYDTSSLRREMNPQGGNFSFLTKCYDFPYTGGLIFVAEGRAENWKNINEAYGDPPASTEQILHPSRYFENRDSPTILNLPNISSALGSNWKLLDNNKFGEYATGLLFLKHLPGPKEWENNIRARSGWDGDSYLSYSPAEGKNNTVALTWLTTWDTEENAAQFQGRYRKVLDKKYPEAEKIVENENLFVLGVGTNRALLEMKGRDVLVLEGIPAEKLEYIVREIWENTERHE</sequence>
<keyword evidence="2" id="KW-1185">Reference proteome</keyword>
<protein>
    <recommendedName>
        <fullName evidence="3">CARDB domain-containing protein</fullName>
    </recommendedName>
</protein>
<dbReference type="InterPro" id="IPR013783">
    <property type="entry name" value="Ig-like_fold"/>
</dbReference>
<gene>
    <name evidence="1" type="ORF">AKJ63_00930</name>
</gene>
<reference evidence="1 2" key="1">
    <citation type="journal article" date="2016" name="Sci. Rep.">
        <title>Metabolic traits of an uncultured archaeal lineage -MSBL1- from brine pools of the Red Sea.</title>
        <authorList>
            <person name="Mwirichia R."/>
            <person name="Alam I."/>
            <person name="Rashid M."/>
            <person name="Vinu M."/>
            <person name="Ba-Alawi W."/>
            <person name="Anthony Kamau A."/>
            <person name="Kamanda Ngugi D."/>
            <person name="Goker M."/>
            <person name="Klenk H.P."/>
            <person name="Bajic V."/>
            <person name="Stingl U."/>
        </authorList>
    </citation>
    <scope>NUCLEOTIDE SEQUENCE [LARGE SCALE GENOMIC DNA]</scope>
    <source>
        <strain evidence="1">SCGC-AAA259D18</strain>
    </source>
</reference>
<evidence type="ECO:0000313" key="2">
    <source>
        <dbReference type="Proteomes" id="UP000070195"/>
    </source>
</evidence>
<comment type="caution">
    <text evidence="1">The sequence shown here is derived from an EMBL/GenBank/DDBJ whole genome shotgun (WGS) entry which is preliminary data.</text>
</comment>
<proteinExistence type="predicted"/>
<name>A0A133UCD1_9EURY</name>
<accession>A0A133UCD1</accession>
<organism evidence="1 2">
    <name type="scientific">candidate division MSBL1 archaeon SCGC-AAA259D18</name>
    <dbReference type="NCBI Taxonomy" id="1698262"/>
    <lineage>
        <taxon>Archaea</taxon>
        <taxon>Methanobacteriati</taxon>
        <taxon>Methanobacteriota</taxon>
        <taxon>candidate division MSBL1</taxon>
    </lineage>
</organism>
<dbReference type="EMBL" id="LHXM01000013">
    <property type="protein sequence ID" value="KXA91790.1"/>
    <property type="molecule type" value="Genomic_DNA"/>
</dbReference>
<dbReference type="Gene3D" id="2.60.40.10">
    <property type="entry name" value="Immunoglobulins"/>
    <property type="match status" value="1"/>
</dbReference>
<dbReference type="AlphaFoldDB" id="A0A133UCD1"/>
<dbReference type="PATRIC" id="fig|1698262.3.peg.83"/>
<evidence type="ECO:0000313" key="1">
    <source>
        <dbReference type="EMBL" id="KXA91790.1"/>
    </source>
</evidence>